<accession>A0A7R7WC56</accession>
<protein>
    <recommendedName>
        <fullName evidence="7">Thiamine-triphosphatase</fullName>
        <ecNumber evidence="6">3.6.1.28</ecNumber>
    </recommendedName>
</protein>
<dbReference type="GO" id="GO:0005737">
    <property type="term" value="C:cytoplasm"/>
    <property type="evidence" value="ECO:0007669"/>
    <property type="project" value="UniProtKB-SubCell"/>
</dbReference>
<dbReference type="EMBL" id="AP024429">
    <property type="protein sequence ID" value="BCS00080.1"/>
    <property type="molecule type" value="Genomic_DNA"/>
</dbReference>
<dbReference type="KEGG" id="aluc:AKAW2_50421S"/>
<comment type="subcellular location">
    <subcellularLocation>
        <location evidence="3">Cytoplasm</location>
    </subcellularLocation>
</comment>
<evidence type="ECO:0000256" key="7">
    <source>
        <dbReference type="ARBA" id="ARBA00020088"/>
    </source>
</evidence>
<comment type="similarity">
    <text evidence="4">Belongs to the ThTPase family.</text>
</comment>
<dbReference type="PANTHER" id="PTHR14586">
    <property type="entry name" value="THIAMINE-TRIPHOSPHATASE"/>
    <property type="match status" value="1"/>
</dbReference>
<proteinExistence type="inferred from homology"/>
<evidence type="ECO:0000256" key="11">
    <source>
        <dbReference type="ARBA" id="ARBA00022842"/>
    </source>
</evidence>
<keyword evidence="11" id="KW-0460">Magnesium</keyword>
<evidence type="ECO:0000256" key="4">
    <source>
        <dbReference type="ARBA" id="ARBA00008181"/>
    </source>
</evidence>
<dbReference type="CDD" id="cd07758">
    <property type="entry name" value="ThTPase"/>
    <property type="match status" value="1"/>
</dbReference>
<name>A0A7R7WC56_ASPKA</name>
<gene>
    <name evidence="15" type="ORF">AKAW2_50421S</name>
</gene>
<dbReference type="RefSeq" id="XP_041543842.1">
    <property type="nucleotide sequence ID" value="XM_041690238.1"/>
</dbReference>
<dbReference type="Pfam" id="PF01928">
    <property type="entry name" value="CYTH"/>
    <property type="match status" value="1"/>
</dbReference>
<dbReference type="InterPro" id="IPR012177">
    <property type="entry name" value="ThTPase_euk"/>
</dbReference>
<evidence type="ECO:0000256" key="10">
    <source>
        <dbReference type="ARBA" id="ARBA00022801"/>
    </source>
</evidence>
<comment type="catalytic activity">
    <reaction evidence="13">
        <text>thiamine triphosphate + H2O = thiamine diphosphate + phosphate + H(+)</text>
        <dbReference type="Rhea" id="RHEA:11744"/>
        <dbReference type="ChEBI" id="CHEBI:15377"/>
        <dbReference type="ChEBI" id="CHEBI:15378"/>
        <dbReference type="ChEBI" id="CHEBI:43474"/>
        <dbReference type="ChEBI" id="CHEBI:58937"/>
        <dbReference type="ChEBI" id="CHEBI:58938"/>
        <dbReference type="EC" id="3.6.1.28"/>
    </reaction>
</comment>
<sequence>MSELVELLLPRLRPVGPPFDYALWSLFAPSSMAPSRLLTLEVERKFSRLAVQPLTLAGGHPPFRSLRYLGLRSMHDIYYDLDGLLSSKGIWVRKRDGDWEAKIKDGGNFQNSRFMEMRNPEEISRHLQLYTGISQTELTNFGLRELASFTTFRQSWVVDDDFTIVQDTVDFDNHTVGEVELQCTLPRSPSSIRTTEEERALRLEEMDSRIRRFMTRYAWAFHVGQPKGKLAAFLERISN</sequence>
<reference evidence="15" key="1">
    <citation type="submission" date="2021-01" db="EMBL/GenBank/DDBJ databases">
        <authorList>
            <consortium name="Aspergillus luchuensis mut. kawachii IFO 4304 genome sequencing consortium"/>
            <person name="Kazuki M."/>
            <person name="Futagami T."/>
        </authorList>
    </citation>
    <scope>NUCLEOTIDE SEQUENCE</scope>
    <source>
        <strain evidence="15">IFO 4308</strain>
    </source>
</reference>
<comment type="function">
    <text evidence="2">Hydrolase highly specific for thiamine triphosphate (ThTP).</text>
</comment>
<dbReference type="GO" id="GO:0042357">
    <property type="term" value="P:thiamine diphosphate metabolic process"/>
    <property type="evidence" value="ECO:0007669"/>
    <property type="project" value="TreeGrafter"/>
</dbReference>
<keyword evidence="12" id="KW-0007">Acetylation</keyword>
<reference evidence="15" key="2">
    <citation type="submission" date="2021-02" db="EMBL/GenBank/DDBJ databases">
        <title>Aspergillus luchuensis mut. kawachii IFO 4304 genome sequence.</title>
        <authorList>
            <person name="Mori K."/>
            <person name="Kadooka C."/>
            <person name="Goto M."/>
            <person name="Futagami T."/>
        </authorList>
    </citation>
    <scope>NUCLEOTIDE SEQUENCE</scope>
    <source>
        <strain evidence="15">IFO 4308</strain>
    </source>
</reference>
<evidence type="ECO:0000256" key="13">
    <source>
        <dbReference type="ARBA" id="ARBA00048194"/>
    </source>
</evidence>
<evidence type="ECO:0000256" key="6">
    <source>
        <dbReference type="ARBA" id="ARBA00012378"/>
    </source>
</evidence>
<evidence type="ECO:0000256" key="1">
    <source>
        <dbReference type="ARBA" id="ARBA00001946"/>
    </source>
</evidence>
<evidence type="ECO:0000256" key="9">
    <source>
        <dbReference type="ARBA" id="ARBA00022723"/>
    </source>
</evidence>
<evidence type="ECO:0000313" key="16">
    <source>
        <dbReference type="Proteomes" id="UP000661280"/>
    </source>
</evidence>
<dbReference type="SUPFAM" id="SSF55154">
    <property type="entry name" value="CYTH-like phosphatases"/>
    <property type="match status" value="1"/>
</dbReference>
<dbReference type="AlphaFoldDB" id="A0A7R7WC56"/>
<dbReference type="GeneID" id="64961401"/>
<dbReference type="GO" id="GO:0000287">
    <property type="term" value="F:magnesium ion binding"/>
    <property type="evidence" value="ECO:0007669"/>
    <property type="project" value="TreeGrafter"/>
</dbReference>
<dbReference type="InterPro" id="IPR023577">
    <property type="entry name" value="CYTH_domain"/>
</dbReference>
<evidence type="ECO:0000256" key="12">
    <source>
        <dbReference type="ARBA" id="ARBA00022990"/>
    </source>
</evidence>
<organism evidence="15 16">
    <name type="scientific">Aspergillus kawachii</name>
    <name type="common">White koji mold</name>
    <name type="synonym">Aspergillus awamori var. kawachi</name>
    <dbReference type="NCBI Taxonomy" id="1069201"/>
    <lineage>
        <taxon>Eukaryota</taxon>
        <taxon>Fungi</taxon>
        <taxon>Dikarya</taxon>
        <taxon>Ascomycota</taxon>
        <taxon>Pezizomycotina</taxon>
        <taxon>Eurotiomycetes</taxon>
        <taxon>Eurotiomycetidae</taxon>
        <taxon>Eurotiales</taxon>
        <taxon>Aspergillaceae</taxon>
        <taxon>Aspergillus</taxon>
        <taxon>Aspergillus subgen. Circumdati</taxon>
    </lineage>
</organism>
<evidence type="ECO:0000256" key="2">
    <source>
        <dbReference type="ARBA" id="ARBA00002106"/>
    </source>
</evidence>
<evidence type="ECO:0000259" key="14">
    <source>
        <dbReference type="Pfam" id="PF01928"/>
    </source>
</evidence>
<dbReference type="Gene3D" id="2.40.320.10">
    <property type="entry name" value="Hypothetical Protein Pfu-838710-001"/>
    <property type="match status" value="1"/>
</dbReference>
<dbReference type="GO" id="GO:0050333">
    <property type="term" value="F:thiamine triphosphate phosphatase activity"/>
    <property type="evidence" value="ECO:0007669"/>
    <property type="project" value="UniProtKB-EC"/>
</dbReference>
<feature type="domain" description="CYTH" evidence="14">
    <location>
        <begin position="71"/>
        <end position="207"/>
    </location>
</feature>
<comment type="subunit">
    <text evidence="5">Monomer.</text>
</comment>
<keyword evidence="9" id="KW-0479">Metal-binding</keyword>
<dbReference type="InterPro" id="IPR033469">
    <property type="entry name" value="CYTH-like_dom_sf"/>
</dbReference>
<dbReference type="InterPro" id="IPR039582">
    <property type="entry name" value="THTPA"/>
</dbReference>
<keyword evidence="16" id="KW-1185">Reference proteome</keyword>
<keyword evidence="8" id="KW-0963">Cytoplasm</keyword>
<dbReference type="PANTHER" id="PTHR14586:SF1">
    <property type="entry name" value="THIAMINE-TRIPHOSPHATASE"/>
    <property type="match status" value="1"/>
</dbReference>
<evidence type="ECO:0000256" key="5">
    <source>
        <dbReference type="ARBA" id="ARBA00011245"/>
    </source>
</evidence>
<dbReference type="EC" id="3.6.1.28" evidence="6"/>
<dbReference type="GO" id="GO:0006772">
    <property type="term" value="P:thiamine metabolic process"/>
    <property type="evidence" value="ECO:0007669"/>
    <property type="project" value="InterPro"/>
</dbReference>
<keyword evidence="10" id="KW-0378">Hydrolase</keyword>
<dbReference type="Proteomes" id="UP000661280">
    <property type="component" value="Chromosome 5"/>
</dbReference>
<evidence type="ECO:0000256" key="3">
    <source>
        <dbReference type="ARBA" id="ARBA00004496"/>
    </source>
</evidence>
<evidence type="ECO:0000313" key="15">
    <source>
        <dbReference type="EMBL" id="BCS00080.1"/>
    </source>
</evidence>
<dbReference type="OrthoDB" id="442176at2759"/>
<evidence type="ECO:0000256" key="8">
    <source>
        <dbReference type="ARBA" id="ARBA00022490"/>
    </source>
</evidence>
<comment type="cofactor">
    <cofactor evidence="1">
        <name>Mg(2+)</name>
        <dbReference type="ChEBI" id="CHEBI:18420"/>
    </cofactor>
</comment>